<dbReference type="AlphaFoldDB" id="A0A0F9IYK1"/>
<sequence>MKMQVVCNKCGEVAIAAIVNGKTQCVKCGHTSVTFLKWVD</sequence>
<evidence type="ECO:0008006" key="2">
    <source>
        <dbReference type="Google" id="ProtNLM"/>
    </source>
</evidence>
<name>A0A0F9IYK1_9ZZZZ</name>
<accession>A0A0F9IYK1</accession>
<comment type="caution">
    <text evidence="1">The sequence shown here is derived from an EMBL/GenBank/DDBJ whole genome shotgun (WGS) entry which is preliminary data.</text>
</comment>
<dbReference type="EMBL" id="LAZR01017840">
    <property type="protein sequence ID" value="KKL98740.1"/>
    <property type="molecule type" value="Genomic_DNA"/>
</dbReference>
<proteinExistence type="predicted"/>
<reference evidence="1" key="1">
    <citation type="journal article" date="2015" name="Nature">
        <title>Complex archaea that bridge the gap between prokaryotes and eukaryotes.</title>
        <authorList>
            <person name="Spang A."/>
            <person name="Saw J.H."/>
            <person name="Jorgensen S.L."/>
            <person name="Zaremba-Niedzwiedzka K."/>
            <person name="Martijn J."/>
            <person name="Lind A.E."/>
            <person name="van Eijk R."/>
            <person name="Schleper C."/>
            <person name="Guy L."/>
            <person name="Ettema T.J."/>
        </authorList>
    </citation>
    <scope>NUCLEOTIDE SEQUENCE</scope>
</reference>
<organism evidence="1">
    <name type="scientific">marine sediment metagenome</name>
    <dbReference type="NCBI Taxonomy" id="412755"/>
    <lineage>
        <taxon>unclassified sequences</taxon>
        <taxon>metagenomes</taxon>
        <taxon>ecological metagenomes</taxon>
    </lineage>
</organism>
<gene>
    <name evidence="1" type="ORF">LCGC14_1821410</name>
</gene>
<protein>
    <recommendedName>
        <fullName evidence="2">30S ribosomal protein S27e</fullName>
    </recommendedName>
</protein>
<evidence type="ECO:0000313" key="1">
    <source>
        <dbReference type="EMBL" id="KKL98740.1"/>
    </source>
</evidence>